<keyword evidence="8" id="KW-1185">Reference proteome</keyword>
<evidence type="ECO:0000256" key="3">
    <source>
        <dbReference type="ARBA" id="ARBA00022833"/>
    </source>
</evidence>
<evidence type="ECO:0000259" key="6">
    <source>
        <dbReference type="PROSITE" id="PS50089"/>
    </source>
</evidence>
<gene>
    <name evidence="7" type="ORF">TNCT_101161</name>
</gene>
<feature type="domain" description="RING-type" evidence="6">
    <location>
        <begin position="35"/>
        <end position="75"/>
    </location>
</feature>
<name>A0A8X6L2V4_TRICU</name>
<dbReference type="InterPro" id="IPR013083">
    <property type="entry name" value="Znf_RING/FYVE/PHD"/>
</dbReference>
<dbReference type="InterPro" id="IPR051834">
    <property type="entry name" value="RING_finger_E3_ligase"/>
</dbReference>
<dbReference type="Proteomes" id="UP000887116">
    <property type="component" value="Unassembled WGS sequence"/>
</dbReference>
<feature type="compositionally biased region" description="Basic residues" evidence="5">
    <location>
        <begin position="1"/>
        <end position="21"/>
    </location>
</feature>
<dbReference type="SMART" id="SM00184">
    <property type="entry name" value="RING"/>
    <property type="match status" value="1"/>
</dbReference>
<evidence type="ECO:0000256" key="4">
    <source>
        <dbReference type="PROSITE-ProRule" id="PRU00175"/>
    </source>
</evidence>
<dbReference type="PANTHER" id="PTHR45931">
    <property type="entry name" value="SI:CH211-59O9.10"/>
    <property type="match status" value="1"/>
</dbReference>
<dbReference type="PANTHER" id="PTHR45931:SF3">
    <property type="entry name" value="RING ZINC FINGER-CONTAINING PROTEIN"/>
    <property type="match status" value="1"/>
</dbReference>
<reference evidence="7" key="1">
    <citation type="submission" date="2020-07" db="EMBL/GenBank/DDBJ databases">
        <title>Multicomponent nature underlies the extraordinary mechanical properties of spider dragline silk.</title>
        <authorList>
            <person name="Kono N."/>
            <person name="Nakamura H."/>
            <person name="Mori M."/>
            <person name="Yoshida Y."/>
            <person name="Ohtoshi R."/>
            <person name="Malay A.D."/>
            <person name="Moran D.A.P."/>
            <person name="Tomita M."/>
            <person name="Numata K."/>
            <person name="Arakawa K."/>
        </authorList>
    </citation>
    <scope>NUCLEOTIDE SEQUENCE</scope>
</reference>
<keyword evidence="1" id="KW-0479">Metal-binding</keyword>
<dbReference type="GO" id="GO:0006511">
    <property type="term" value="P:ubiquitin-dependent protein catabolic process"/>
    <property type="evidence" value="ECO:0007669"/>
    <property type="project" value="TreeGrafter"/>
</dbReference>
<evidence type="ECO:0000256" key="2">
    <source>
        <dbReference type="ARBA" id="ARBA00022771"/>
    </source>
</evidence>
<evidence type="ECO:0000313" key="7">
    <source>
        <dbReference type="EMBL" id="GFQ95720.1"/>
    </source>
</evidence>
<dbReference type="Gene3D" id="3.30.40.10">
    <property type="entry name" value="Zinc/RING finger domain, C3HC4 (zinc finger)"/>
    <property type="match status" value="1"/>
</dbReference>
<dbReference type="Pfam" id="PF13639">
    <property type="entry name" value="zf-RING_2"/>
    <property type="match status" value="1"/>
</dbReference>
<evidence type="ECO:0000256" key="1">
    <source>
        <dbReference type="ARBA" id="ARBA00022723"/>
    </source>
</evidence>
<dbReference type="GO" id="GO:0061630">
    <property type="term" value="F:ubiquitin protein ligase activity"/>
    <property type="evidence" value="ECO:0007669"/>
    <property type="project" value="TreeGrafter"/>
</dbReference>
<dbReference type="AlphaFoldDB" id="A0A8X6L2V4"/>
<keyword evidence="2 4" id="KW-0863">Zinc-finger</keyword>
<keyword evidence="3" id="KW-0862">Zinc</keyword>
<dbReference type="PROSITE" id="PS50089">
    <property type="entry name" value="ZF_RING_2"/>
    <property type="match status" value="1"/>
</dbReference>
<feature type="region of interest" description="Disordered" evidence="5">
    <location>
        <begin position="1"/>
        <end position="30"/>
    </location>
</feature>
<dbReference type="EMBL" id="BMAO01004602">
    <property type="protein sequence ID" value="GFQ95720.1"/>
    <property type="molecule type" value="Genomic_DNA"/>
</dbReference>
<dbReference type="OrthoDB" id="6372820at2759"/>
<sequence length="130" mass="15053">MGRIRKKKQTPKCSKRGRGSIKRLSEPNSNKTIQCSICLDTSRRRKLKTLQCSHVFHEKCIDHWLLTKKNCPVCREPSQKPKSAGALRGYEEYNLDTLSLNCFEDSSLLSVRGRFIFPKVTRKSRKLNIN</sequence>
<organism evidence="7 8">
    <name type="scientific">Trichonephila clavata</name>
    <name type="common">Joro spider</name>
    <name type="synonym">Nephila clavata</name>
    <dbReference type="NCBI Taxonomy" id="2740835"/>
    <lineage>
        <taxon>Eukaryota</taxon>
        <taxon>Metazoa</taxon>
        <taxon>Ecdysozoa</taxon>
        <taxon>Arthropoda</taxon>
        <taxon>Chelicerata</taxon>
        <taxon>Arachnida</taxon>
        <taxon>Araneae</taxon>
        <taxon>Araneomorphae</taxon>
        <taxon>Entelegynae</taxon>
        <taxon>Araneoidea</taxon>
        <taxon>Nephilidae</taxon>
        <taxon>Trichonephila</taxon>
    </lineage>
</organism>
<dbReference type="GO" id="GO:0008270">
    <property type="term" value="F:zinc ion binding"/>
    <property type="evidence" value="ECO:0007669"/>
    <property type="project" value="UniProtKB-KW"/>
</dbReference>
<protein>
    <recommendedName>
        <fullName evidence="6">RING-type domain-containing protein</fullName>
    </recommendedName>
</protein>
<accession>A0A8X6L2V4</accession>
<evidence type="ECO:0000256" key="5">
    <source>
        <dbReference type="SAM" id="MobiDB-lite"/>
    </source>
</evidence>
<dbReference type="GO" id="GO:0005634">
    <property type="term" value="C:nucleus"/>
    <property type="evidence" value="ECO:0007669"/>
    <property type="project" value="TreeGrafter"/>
</dbReference>
<comment type="caution">
    <text evidence="7">The sequence shown here is derived from an EMBL/GenBank/DDBJ whole genome shotgun (WGS) entry which is preliminary data.</text>
</comment>
<evidence type="ECO:0000313" key="8">
    <source>
        <dbReference type="Proteomes" id="UP000887116"/>
    </source>
</evidence>
<dbReference type="InterPro" id="IPR001841">
    <property type="entry name" value="Znf_RING"/>
</dbReference>
<proteinExistence type="predicted"/>
<dbReference type="SUPFAM" id="SSF57850">
    <property type="entry name" value="RING/U-box"/>
    <property type="match status" value="1"/>
</dbReference>